<dbReference type="Proteomes" id="UP000070810">
    <property type="component" value="Unassembled WGS sequence"/>
</dbReference>
<gene>
    <name evidence="5" type="ORF">NS354_08825</name>
</gene>
<dbReference type="AlphaFoldDB" id="A0A147EMI0"/>
<dbReference type="PATRIC" id="fig|1079994.3.peg.1976"/>
<comment type="similarity">
    <text evidence="1">Belongs to the carbohydrate kinase PfkB family.</text>
</comment>
<dbReference type="InterPro" id="IPR050306">
    <property type="entry name" value="PfkB_Carbo_kinase"/>
</dbReference>
<evidence type="ECO:0000256" key="3">
    <source>
        <dbReference type="ARBA" id="ARBA00022777"/>
    </source>
</evidence>
<dbReference type="InterPro" id="IPR011611">
    <property type="entry name" value="PfkB_dom"/>
</dbReference>
<organism evidence="5 6">
    <name type="scientific">Leucobacter chromiiresistens</name>
    <dbReference type="NCBI Taxonomy" id="1079994"/>
    <lineage>
        <taxon>Bacteria</taxon>
        <taxon>Bacillati</taxon>
        <taxon>Actinomycetota</taxon>
        <taxon>Actinomycetes</taxon>
        <taxon>Micrococcales</taxon>
        <taxon>Microbacteriaceae</taxon>
        <taxon>Leucobacter</taxon>
    </lineage>
</organism>
<evidence type="ECO:0000256" key="2">
    <source>
        <dbReference type="ARBA" id="ARBA00022679"/>
    </source>
</evidence>
<reference evidence="5 6" key="1">
    <citation type="journal article" date="2016" name="Front. Microbiol.">
        <title>Genomic Resource of Rice Seed Associated Bacteria.</title>
        <authorList>
            <person name="Midha S."/>
            <person name="Bansal K."/>
            <person name="Sharma S."/>
            <person name="Kumar N."/>
            <person name="Patil P.P."/>
            <person name="Chaudhry V."/>
            <person name="Patil P.B."/>
        </authorList>
    </citation>
    <scope>NUCLEOTIDE SEQUENCE [LARGE SCALE GENOMIC DNA]</scope>
    <source>
        <strain evidence="5 6">NS354</strain>
    </source>
</reference>
<evidence type="ECO:0000313" key="6">
    <source>
        <dbReference type="Proteomes" id="UP000070810"/>
    </source>
</evidence>
<keyword evidence="6" id="KW-1185">Reference proteome</keyword>
<dbReference type="GO" id="GO:0016301">
    <property type="term" value="F:kinase activity"/>
    <property type="evidence" value="ECO:0007669"/>
    <property type="project" value="UniProtKB-KW"/>
</dbReference>
<dbReference type="OrthoDB" id="9795789at2"/>
<evidence type="ECO:0000256" key="1">
    <source>
        <dbReference type="ARBA" id="ARBA00010688"/>
    </source>
</evidence>
<sequence length="306" mass="32422">MKILGFGDNIVDRFLDRRLDYPGGNAVNVAVYARRLGATAGYLGVFGDDPLAGFLRAAVTAAGVDDAHCVVRHGETGISTLNVVNGERVFLEWNDGGITVRAPIDLDEGRLAYAAGFDLVHSSVYSRTEPELARLRETDALVSFDFSSEPEFRTDAYLARVAPHIDLALLSCSEQSVEETHRLLDAAIAAGAGIALATRGTDGAIAADGAHRVHAETLLIADPATIVDTMGCGDAFVAGFAVELLSRGWSRRHRPSAEDLLAALSAGHRSSRAQCFVESAFGGGRAIPEDELRRYTAPEASAPSGL</sequence>
<dbReference type="InterPro" id="IPR029056">
    <property type="entry name" value="Ribokinase-like"/>
</dbReference>
<keyword evidence="3 5" id="KW-0418">Kinase</keyword>
<name>A0A147EMI0_9MICO</name>
<keyword evidence="2" id="KW-0808">Transferase</keyword>
<evidence type="ECO:0000313" key="5">
    <source>
        <dbReference type="EMBL" id="KTR85534.1"/>
    </source>
</evidence>
<feature type="domain" description="Carbohydrate kinase PfkB" evidence="4">
    <location>
        <begin position="21"/>
        <end position="273"/>
    </location>
</feature>
<dbReference type="Gene3D" id="3.40.1190.20">
    <property type="match status" value="1"/>
</dbReference>
<dbReference type="PANTHER" id="PTHR43085">
    <property type="entry name" value="HEXOKINASE FAMILY MEMBER"/>
    <property type="match status" value="1"/>
</dbReference>
<accession>A0A147EMI0</accession>
<protein>
    <submittedName>
        <fullName evidence="5">Sugar kinase</fullName>
    </submittedName>
</protein>
<comment type="caution">
    <text evidence="5">The sequence shown here is derived from an EMBL/GenBank/DDBJ whole genome shotgun (WGS) entry which is preliminary data.</text>
</comment>
<dbReference type="Pfam" id="PF00294">
    <property type="entry name" value="PfkB"/>
    <property type="match status" value="1"/>
</dbReference>
<dbReference type="SUPFAM" id="SSF53613">
    <property type="entry name" value="Ribokinase-like"/>
    <property type="match status" value="1"/>
</dbReference>
<dbReference type="PANTHER" id="PTHR43085:SF41">
    <property type="entry name" value="FRUCTOSELYSINE 6-KINASE"/>
    <property type="match status" value="1"/>
</dbReference>
<evidence type="ECO:0000259" key="4">
    <source>
        <dbReference type="Pfam" id="PF00294"/>
    </source>
</evidence>
<proteinExistence type="inferred from homology"/>
<dbReference type="RefSeq" id="WP_058594157.1">
    <property type="nucleotide sequence ID" value="NZ_LDRK01000054.1"/>
</dbReference>
<dbReference type="EMBL" id="LDRK01000054">
    <property type="protein sequence ID" value="KTR85534.1"/>
    <property type="molecule type" value="Genomic_DNA"/>
</dbReference>